<evidence type="ECO:0000313" key="2">
    <source>
        <dbReference type="Proteomes" id="UP000502377"/>
    </source>
</evidence>
<reference evidence="1 2" key="1">
    <citation type="submission" date="2016-07" db="EMBL/GenBank/DDBJ databases">
        <title>Comparative genomics of the Campylobacter concisus group.</title>
        <authorList>
            <person name="Miller W.G."/>
            <person name="Yee E."/>
            <person name="Chapman M.H."/>
            <person name="Huynh S."/>
            <person name="Bono J.L."/>
            <person name="On S.L.W."/>
            <person name="StLeger J."/>
            <person name="Foster G."/>
            <person name="Parker C.T."/>
        </authorList>
    </citation>
    <scope>NUCLEOTIDE SEQUENCE [LARGE SCALE GENOMIC DNA]</scope>
    <source>
        <strain evidence="1 2">ATCC 33238</strain>
    </source>
</reference>
<dbReference type="RefSeq" id="WP_002945769.1">
    <property type="nucleotide sequence ID" value="NZ_CP012543.1"/>
</dbReference>
<dbReference type="AlphaFoldDB" id="A0A6G5QPU5"/>
<name>A0A6G5QPU5_CAMRE</name>
<accession>A0A6G5QPU5</accession>
<proteinExistence type="predicted"/>
<gene>
    <name evidence="1" type="ORF">CRECT_2157</name>
</gene>
<organism evidence="1 2">
    <name type="scientific">Campylobacter rectus</name>
    <name type="common">Wolinella recta</name>
    <dbReference type="NCBI Taxonomy" id="203"/>
    <lineage>
        <taxon>Bacteria</taxon>
        <taxon>Pseudomonadati</taxon>
        <taxon>Campylobacterota</taxon>
        <taxon>Epsilonproteobacteria</taxon>
        <taxon>Campylobacterales</taxon>
        <taxon>Campylobacteraceae</taxon>
        <taxon>Campylobacter</taxon>
    </lineage>
</organism>
<dbReference type="KEGG" id="crx:CRECT_2157"/>
<sequence>MKFKTILLTSLMIGLNLYGFEPLMPGKASEKAIEQLEQVDNNFFTGDDYSFNDYGTKIFPSFKCSDAKGKYKFKEYSLEDFICQSKFIAFRDNYFSDLYNLIIKENPKLKDKAQKIARERISKTQKECIEGYSKVFRVQIKYNYSVGNSIHCTRSYYRSYTAKLALMLYKNDQELFERIYGEDYEKFKEVLEDTLKYVPILYSFRDLKDIKKTDDRPYAEFLRKYDDYTGDFDKYRIHDLIYIVLVQYSLIDKNGHLVLPENRKEEEEEQ</sequence>
<protein>
    <submittedName>
        <fullName evidence="1">Uncharacterized protein</fullName>
    </submittedName>
</protein>
<dbReference type="Proteomes" id="UP000502377">
    <property type="component" value="Chromosome"/>
</dbReference>
<evidence type="ECO:0000313" key="1">
    <source>
        <dbReference type="EMBL" id="QCD47758.1"/>
    </source>
</evidence>
<dbReference type="EMBL" id="CP012543">
    <property type="protein sequence ID" value="QCD47758.1"/>
    <property type="molecule type" value="Genomic_DNA"/>
</dbReference>